<dbReference type="Pfam" id="PF02579">
    <property type="entry name" value="Nitro_FeMo-Co"/>
    <property type="match status" value="1"/>
</dbReference>
<name>C9LB07_BLAHA</name>
<dbReference type="HOGENOM" id="CLU_104194_2_0_9"/>
<dbReference type="InterPro" id="IPR036105">
    <property type="entry name" value="DiNase_FeMo-co_biosyn_sf"/>
</dbReference>
<organism evidence="2 3">
    <name type="scientific">Blautia hansenii DSM 20583</name>
    <dbReference type="NCBI Taxonomy" id="537007"/>
    <lineage>
        <taxon>Bacteria</taxon>
        <taxon>Bacillati</taxon>
        <taxon>Bacillota</taxon>
        <taxon>Clostridia</taxon>
        <taxon>Lachnospirales</taxon>
        <taxon>Lachnospiraceae</taxon>
        <taxon>Blautia</taxon>
    </lineage>
</organism>
<proteinExistence type="predicted"/>
<dbReference type="PANTHER" id="PTHR42983:SF1">
    <property type="entry name" value="IRON-MOLYBDENUM PROTEIN"/>
    <property type="match status" value="1"/>
</dbReference>
<gene>
    <name evidence="2" type="ORF">BLAHAN_06612</name>
</gene>
<comment type="caution">
    <text evidence="2">The sequence shown here is derived from an EMBL/GenBank/DDBJ whole genome shotgun (WGS) entry which is preliminary data.</text>
</comment>
<feature type="domain" description="Dinitrogenase iron-molybdenum cofactor biosynthesis" evidence="1">
    <location>
        <begin position="9"/>
        <end position="95"/>
    </location>
</feature>
<dbReference type="AlphaFoldDB" id="C9LB07"/>
<dbReference type="InterPro" id="IPR033913">
    <property type="entry name" value="MTH1175_dom"/>
</dbReference>
<dbReference type="InterPro" id="IPR003731">
    <property type="entry name" value="Di-Nase_FeMo-co_biosynth"/>
</dbReference>
<keyword evidence="3" id="KW-1185">Reference proteome</keyword>
<dbReference type="eggNOG" id="COG1433">
    <property type="taxonomic scope" value="Bacteria"/>
</dbReference>
<accession>C9LB07</accession>
<dbReference type="Gene3D" id="3.30.420.130">
    <property type="entry name" value="Dinitrogenase iron-molybdenum cofactor biosynthesis domain"/>
    <property type="match status" value="1"/>
</dbReference>
<dbReference type="PANTHER" id="PTHR42983">
    <property type="entry name" value="DINITROGENASE IRON-MOLYBDENUM COFACTOR PROTEIN-RELATED"/>
    <property type="match status" value="1"/>
</dbReference>
<evidence type="ECO:0000259" key="1">
    <source>
        <dbReference type="Pfam" id="PF02579"/>
    </source>
</evidence>
<dbReference type="RefSeq" id="WP_004222648.1">
    <property type="nucleotide sequence ID" value="NZ_GG698591.1"/>
</dbReference>
<dbReference type="CDD" id="cd00851">
    <property type="entry name" value="MTH1175"/>
    <property type="match status" value="1"/>
</dbReference>
<reference evidence="2" key="1">
    <citation type="submission" date="2009-09" db="EMBL/GenBank/DDBJ databases">
        <authorList>
            <person name="Weinstock G."/>
            <person name="Sodergren E."/>
            <person name="Clifton S."/>
            <person name="Fulton L."/>
            <person name="Fulton B."/>
            <person name="Courtney L."/>
            <person name="Fronick C."/>
            <person name="Harrison M."/>
            <person name="Strong C."/>
            <person name="Farmer C."/>
            <person name="Delahaunty K."/>
            <person name="Markovic C."/>
            <person name="Hall O."/>
            <person name="Minx P."/>
            <person name="Tomlinson C."/>
            <person name="Mitreva M."/>
            <person name="Nelson J."/>
            <person name="Hou S."/>
            <person name="Wollam A."/>
            <person name="Pepin K.H."/>
            <person name="Johnson M."/>
            <person name="Bhonagiri V."/>
            <person name="Nash W.E."/>
            <person name="Warren W."/>
            <person name="Chinwalla A."/>
            <person name="Mardis E.R."/>
            <person name="Wilson R.K."/>
        </authorList>
    </citation>
    <scope>NUCLEOTIDE SEQUENCE [LARGE SCALE GENOMIC DNA]</scope>
    <source>
        <strain evidence="2">DSM 20583</strain>
    </source>
</reference>
<dbReference type="EMBL" id="ABYU02000042">
    <property type="protein sequence ID" value="EEX20642.1"/>
    <property type="molecule type" value="Genomic_DNA"/>
</dbReference>
<dbReference type="STRING" id="537007.BLAHAN_06612"/>
<dbReference type="Proteomes" id="UP000003755">
    <property type="component" value="Unassembled WGS sequence"/>
</dbReference>
<dbReference type="SUPFAM" id="SSF53146">
    <property type="entry name" value="Nitrogenase accessory factor-like"/>
    <property type="match status" value="1"/>
</dbReference>
<evidence type="ECO:0000313" key="3">
    <source>
        <dbReference type="Proteomes" id="UP000003755"/>
    </source>
</evidence>
<protein>
    <submittedName>
        <fullName evidence="2">Dinitrogenase iron-molybdenum cofactor</fullName>
    </submittedName>
</protein>
<evidence type="ECO:0000313" key="2">
    <source>
        <dbReference type="EMBL" id="EEX20642.1"/>
    </source>
</evidence>
<sequence length="133" mass="14025">MKIAVTYENGEVFQHFGHTEQFKIYHVEEGKIVSSEVVNTNGSGHGALAGFLKELGAEVLICGGIGGGARNALAEAGIRLFPGACGNADAQVEAYLGGTLNYNPDTMCNHHHHEGECGEHKGENHHCGGHCGK</sequence>